<protein>
    <submittedName>
        <fullName evidence="1">Uncharacterized protein</fullName>
    </submittedName>
</protein>
<gene>
    <name evidence="1" type="ORF">MEBOL_001309</name>
</gene>
<accession>A0A250I7M5</accession>
<dbReference type="OrthoDB" id="5518112at2"/>
<dbReference type="KEGG" id="mbd:MEBOL_001309"/>
<dbReference type="Proteomes" id="UP000217289">
    <property type="component" value="Chromosome"/>
</dbReference>
<dbReference type="AlphaFoldDB" id="A0A250I7M5"/>
<dbReference type="EMBL" id="CP022163">
    <property type="protein sequence ID" value="ATB27864.1"/>
    <property type="molecule type" value="Genomic_DNA"/>
</dbReference>
<proteinExistence type="predicted"/>
<organism evidence="1 2">
    <name type="scientific">Melittangium boletus DSM 14713</name>
    <dbReference type="NCBI Taxonomy" id="1294270"/>
    <lineage>
        <taxon>Bacteria</taxon>
        <taxon>Pseudomonadati</taxon>
        <taxon>Myxococcota</taxon>
        <taxon>Myxococcia</taxon>
        <taxon>Myxococcales</taxon>
        <taxon>Cystobacterineae</taxon>
        <taxon>Archangiaceae</taxon>
        <taxon>Melittangium</taxon>
    </lineage>
</organism>
<sequence length="156" mass="15947">MENGNRIGRLSITPTVARQTPHNDFGTVFARTAQEVVRSGAGVVASFVPGVPAVSAAVASVGSVVSSSASSVRSAAATSVPVGTGGSAGAAVPSGKGEQWDLLAAQREMQAEGAQMNLAYMSLQNEMQAESRAHNAISNIMKVRHDSAKAAINNIR</sequence>
<keyword evidence="2" id="KW-1185">Reference proteome</keyword>
<reference evidence="1 2" key="1">
    <citation type="submission" date="2017-06" db="EMBL/GenBank/DDBJ databases">
        <authorList>
            <person name="Kim H.J."/>
            <person name="Triplett B.A."/>
        </authorList>
    </citation>
    <scope>NUCLEOTIDE SEQUENCE [LARGE SCALE GENOMIC DNA]</scope>
    <source>
        <strain evidence="1 2">DSM 14713</strain>
    </source>
</reference>
<dbReference type="RefSeq" id="WP_095976609.1">
    <property type="nucleotide sequence ID" value="NZ_CP022163.1"/>
</dbReference>
<evidence type="ECO:0000313" key="1">
    <source>
        <dbReference type="EMBL" id="ATB27864.1"/>
    </source>
</evidence>
<name>A0A250I7M5_9BACT</name>
<evidence type="ECO:0000313" key="2">
    <source>
        <dbReference type="Proteomes" id="UP000217289"/>
    </source>
</evidence>